<dbReference type="eggNOG" id="COG0260">
    <property type="taxonomic scope" value="Bacteria"/>
</dbReference>
<dbReference type="PANTHER" id="PTHR11963:SF20">
    <property type="entry name" value="PEPTIDASE B"/>
    <property type="match status" value="1"/>
</dbReference>
<sequence>MLSYLLAGDHGIPLTLVETSNYDRWFDEQPEPLQNWLTCTDYKGKGISLIPGEEGVMSQVIVGVEELSSHFICGDLVNQLPAGDYKLQGDESLLKLAAFSWGLGAYQFDRYKKAEEKERPRLILPSQAQVEEAEKFVKAVAIVRDLVNTPAGDMMPEHLGDAVEKLAEEFGAKVGQIVGDELLTQNYPTIHAVGRASTHAPRLIDMTWGDEKHPLITLVGKGVCFDSGGLDMKGAAGMRLMKKDMGGAAHVIGLARLIMDFNLPVRLRMMIPAVENAVAGNALRPGDVVKTRQGLTVEIHNTDAEGRLVLCEALTEASTENPEMIVDFATLTGACRVALGTEVGGFYTDNTDLACALMQAGDKTDDPVWRMPLHKGYKYMLKSEIADMTNCAKEPYGGSITAALYLQAFVGKNIPWVHFDIMAWNIRNQPGRPVGGEAFGVRAVFEVLKERYGK</sequence>
<evidence type="ECO:0000313" key="7">
    <source>
        <dbReference type="EMBL" id="KEQ17125.1"/>
    </source>
</evidence>
<dbReference type="AlphaFoldDB" id="A0A081NFA2"/>
<dbReference type="PANTHER" id="PTHR11963">
    <property type="entry name" value="LEUCINE AMINOPEPTIDASE-RELATED"/>
    <property type="match status" value="1"/>
</dbReference>
<dbReference type="InterPro" id="IPR011356">
    <property type="entry name" value="Leucine_aapep/pepB"/>
</dbReference>
<gene>
    <name evidence="7" type="ORF">GZ78_14730</name>
</gene>
<feature type="domain" description="Cytosol aminopeptidase" evidence="6">
    <location>
        <begin position="301"/>
        <end position="308"/>
    </location>
</feature>
<dbReference type="EMBL" id="JOKH01000003">
    <property type="protein sequence ID" value="KEQ17125.1"/>
    <property type="molecule type" value="Genomic_DNA"/>
</dbReference>
<dbReference type="Proteomes" id="UP000028073">
    <property type="component" value="Unassembled WGS sequence"/>
</dbReference>
<keyword evidence="2" id="KW-0031">Aminopeptidase</keyword>
<dbReference type="GO" id="GO:0070006">
    <property type="term" value="F:metalloaminopeptidase activity"/>
    <property type="evidence" value="ECO:0007669"/>
    <property type="project" value="InterPro"/>
</dbReference>
<dbReference type="PROSITE" id="PS00631">
    <property type="entry name" value="CYTOSOL_AP"/>
    <property type="match status" value="1"/>
</dbReference>
<dbReference type="Gene3D" id="3.40.630.10">
    <property type="entry name" value="Zn peptidases"/>
    <property type="match status" value="1"/>
</dbReference>
<evidence type="ECO:0000256" key="2">
    <source>
        <dbReference type="ARBA" id="ARBA00022438"/>
    </source>
</evidence>
<dbReference type="STRING" id="1137799.GZ78_14730"/>
<dbReference type="GO" id="GO:0005737">
    <property type="term" value="C:cytoplasm"/>
    <property type="evidence" value="ECO:0007669"/>
    <property type="project" value="InterPro"/>
</dbReference>
<evidence type="ECO:0000256" key="4">
    <source>
        <dbReference type="ARBA" id="ARBA00022801"/>
    </source>
</evidence>
<name>A0A081NFA2_9GAMM</name>
<keyword evidence="8" id="KW-1185">Reference proteome</keyword>
<protein>
    <submittedName>
        <fullName evidence="7">Cytochrome C oxidase subunit II</fullName>
    </submittedName>
</protein>
<keyword evidence="4" id="KW-0378">Hydrolase</keyword>
<dbReference type="Pfam" id="PF21337">
    <property type="entry name" value="Peptidase_M17_N_1"/>
    <property type="match status" value="1"/>
</dbReference>
<dbReference type="Pfam" id="PF00883">
    <property type="entry name" value="Peptidase_M17"/>
    <property type="match status" value="1"/>
</dbReference>
<dbReference type="CDD" id="cd00433">
    <property type="entry name" value="Peptidase_M17"/>
    <property type="match status" value="1"/>
</dbReference>
<keyword evidence="5" id="KW-0464">Manganese</keyword>
<dbReference type="GO" id="GO:0030145">
    <property type="term" value="F:manganese ion binding"/>
    <property type="evidence" value="ECO:0007669"/>
    <property type="project" value="InterPro"/>
</dbReference>
<evidence type="ECO:0000256" key="5">
    <source>
        <dbReference type="ARBA" id="ARBA00023211"/>
    </source>
</evidence>
<dbReference type="SUPFAM" id="SSF53187">
    <property type="entry name" value="Zn-dependent exopeptidases"/>
    <property type="match status" value="1"/>
</dbReference>
<evidence type="ECO:0000256" key="1">
    <source>
        <dbReference type="ARBA" id="ARBA00009528"/>
    </source>
</evidence>
<dbReference type="Gene3D" id="3.40.220.10">
    <property type="entry name" value="Leucine Aminopeptidase, subunit E, domain 1"/>
    <property type="match status" value="1"/>
</dbReference>
<evidence type="ECO:0000313" key="8">
    <source>
        <dbReference type="Proteomes" id="UP000028073"/>
    </source>
</evidence>
<dbReference type="InterPro" id="IPR000819">
    <property type="entry name" value="Peptidase_M17_C"/>
</dbReference>
<organism evidence="7 8">
    <name type="scientific">Endozoicomonas numazuensis</name>
    <dbReference type="NCBI Taxonomy" id="1137799"/>
    <lineage>
        <taxon>Bacteria</taxon>
        <taxon>Pseudomonadati</taxon>
        <taxon>Pseudomonadota</taxon>
        <taxon>Gammaproteobacteria</taxon>
        <taxon>Oceanospirillales</taxon>
        <taxon>Endozoicomonadaceae</taxon>
        <taxon>Endozoicomonas</taxon>
    </lineage>
</organism>
<evidence type="ECO:0000256" key="3">
    <source>
        <dbReference type="ARBA" id="ARBA00022670"/>
    </source>
</evidence>
<dbReference type="InterPro" id="IPR048816">
    <property type="entry name" value="Peptidase_M17_N_1"/>
</dbReference>
<reference evidence="7 8" key="1">
    <citation type="submission" date="2014-06" db="EMBL/GenBank/DDBJ databases">
        <title>Whole Genome Sequences of Three Symbiotic Endozoicomonas Bacteria.</title>
        <authorList>
            <person name="Neave M.J."/>
            <person name="Apprill A."/>
            <person name="Voolstra C.R."/>
        </authorList>
    </citation>
    <scope>NUCLEOTIDE SEQUENCE [LARGE SCALE GENOMIC DNA]</scope>
    <source>
        <strain evidence="7 8">DSM 25634</strain>
    </source>
</reference>
<accession>A0A081NFA2</accession>
<comment type="caution">
    <text evidence="7">The sequence shown here is derived from an EMBL/GenBank/DDBJ whole genome shotgun (WGS) entry which is preliminary data.</text>
</comment>
<dbReference type="OrthoDB" id="9809354at2"/>
<proteinExistence type="inferred from homology"/>
<keyword evidence="3" id="KW-0645">Protease</keyword>
<comment type="similarity">
    <text evidence="1">Belongs to the peptidase M17 family.</text>
</comment>
<dbReference type="PRINTS" id="PR00481">
    <property type="entry name" value="LAMNOPPTDASE"/>
</dbReference>
<dbReference type="InterPro" id="IPR043472">
    <property type="entry name" value="Macro_dom-like"/>
</dbReference>
<evidence type="ECO:0000259" key="6">
    <source>
        <dbReference type="PROSITE" id="PS00631"/>
    </source>
</evidence>
<dbReference type="RefSeq" id="WP_034837010.1">
    <property type="nucleotide sequence ID" value="NZ_JOKH01000003.1"/>
</dbReference>
<dbReference type="GO" id="GO:0006508">
    <property type="term" value="P:proteolysis"/>
    <property type="evidence" value="ECO:0007669"/>
    <property type="project" value="UniProtKB-KW"/>
</dbReference>